<keyword evidence="1 2" id="KW-0456">Lyase</keyword>
<dbReference type="CDD" id="cd00408">
    <property type="entry name" value="DHDPS-like"/>
    <property type="match status" value="1"/>
</dbReference>
<sequence length="306" mass="32886">MNPDLFSVYAPVLTPFKADLSCNTPRFIEHCRWIVEQGAGLAVFGTNSEAASLALRKKRDLLDAVVMAGIPTKALMPGVGACSLEETIELTRAAVDAGAPSVLVLPPFFYKPLTTDGLARYYGRLIEAVGSDRLSIVLYHIPQFTGVPITLELIETLQRRYPANILGVKDSSGDRDTLNGFLGVGNGFRVFPASEILLGETIERGAVGCISATANVNAKAMVDAVSAASTVGAAQAFASIAPVRTLFQQFPMIQAMKIAMARHTGDETWRAVRPPLVELDRQAEQKFVSACTEIGFRPWAATMEPA</sequence>
<dbReference type="Pfam" id="PF00701">
    <property type="entry name" value="DHDPS"/>
    <property type="match status" value="1"/>
</dbReference>
<evidence type="ECO:0000256" key="4">
    <source>
        <dbReference type="PIRSR" id="PIRSR001365-2"/>
    </source>
</evidence>
<evidence type="ECO:0000256" key="2">
    <source>
        <dbReference type="PIRNR" id="PIRNR001365"/>
    </source>
</evidence>
<dbReference type="EMBL" id="JABWDU010000003">
    <property type="protein sequence ID" value="NVD40512.1"/>
    <property type="molecule type" value="Genomic_DNA"/>
</dbReference>
<dbReference type="PRINTS" id="PR00146">
    <property type="entry name" value="DHPICSNTHASE"/>
</dbReference>
<feature type="active site" description="Schiff-base intermediate with substrate" evidence="3">
    <location>
        <position position="169"/>
    </location>
</feature>
<organism evidence="5 6">
    <name type="scientific">Ensifer oleiphilus</name>
    <dbReference type="NCBI Taxonomy" id="2742698"/>
    <lineage>
        <taxon>Bacteria</taxon>
        <taxon>Pseudomonadati</taxon>
        <taxon>Pseudomonadota</taxon>
        <taxon>Alphaproteobacteria</taxon>
        <taxon>Hyphomicrobiales</taxon>
        <taxon>Rhizobiaceae</taxon>
        <taxon>Sinorhizobium/Ensifer group</taxon>
        <taxon>Ensifer</taxon>
    </lineage>
</organism>
<name>A0A7Y6Q7I3_9HYPH</name>
<dbReference type="SMART" id="SM01130">
    <property type="entry name" value="DHDPS"/>
    <property type="match status" value="1"/>
</dbReference>
<dbReference type="Proteomes" id="UP000520198">
    <property type="component" value="Unassembled WGS sequence"/>
</dbReference>
<protein>
    <submittedName>
        <fullName evidence="5">Dihydrodipicolinate synthase family protein</fullName>
    </submittedName>
</protein>
<dbReference type="Gene3D" id="3.20.20.70">
    <property type="entry name" value="Aldolase class I"/>
    <property type="match status" value="1"/>
</dbReference>
<dbReference type="InterPro" id="IPR013785">
    <property type="entry name" value="Aldolase_TIM"/>
</dbReference>
<feature type="binding site" evidence="4">
    <location>
        <position position="210"/>
    </location>
    <ligand>
        <name>pyruvate</name>
        <dbReference type="ChEBI" id="CHEBI:15361"/>
    </ligand>
</feature>
<dbReference type="AlphaFoldDB" id="A0A7Y6Q7I3"/>
<dbReference type="GO" id="GO:0008840">
    <property type="term" value="F:4-hydroxy-tetrahydrodipicolinate synthase activity"/>
    <property type="evidence" value="ECO:0007669"/>
    <property type="project" value="TreeGrafter"/>
</dbReference>
<dbReference type="PANTHER" id="PTHR12128">
    <property type="entry name" value="DIHYDRODIPICOLINATE SYNTHASE"/>
    <property type="match status" value="1"/>
</dbReference>
<dbReference type="RefSeq" id="WP_176353977.1">
    <property type="nucleotide sequence ID" value="NZ_JABWDU010000003.1"/>
</dbReference>
<evidence type="ECO:0000256" key="1">
    <source>
        <dbReference type="ARBA" id="ARBA00023239"/>
    </source>
</evidence>
<dbReference type="InterPro" id="IPR002220">
    <property type="entry name" value="DapA-like"/>
</dbReference>
<evidence type="ECO:0000256" key="3">
    <source>
        <dbReference type="PIRSR" id="PIRSR001365-1"/>
    </source>
</evidence>
<comment type="similarity">
    <text evidence="2">Belongs to the DapA family.</text>
</comment>
<keyword evidence="6" id="KW-1185">Reference proteome</keyword>
<evidence type="ECO:0000313" key="5">
    <source>
        <dbReference type="EMBL" id="NVD40512.1"/>
    </source>
</evidence>
<dbReference type="PANTHER" id="PTHR12128:SF67">
    <property type="entry name" value="BLR3884 PROTEIN"/>
    <property type="match status" value="1"/>
</dbReference>
<proteinExistence type="inferred from homology"/>
<evidence type="ECO:0000313" key="6">
    <source>
        <dbReference type="Proteomes" id="UP000520198"/>
    </source>
</evidence>
<dbReference type="PIRSF" id="PIRSF001365">
    <property type="entry name" value="DHDPS"/>
    <property type="match status" value="1"/>
</dbReference>
<dbReference type="SUPFAM" id="SSF51569">
    <property type="entry name" value="Aldolase"/>
    <property type="match status" value="1"/>
</dbReference>
<gene>
    <name evidence="5" type="ORF">HT585_16710</name>
</gene>
<accession>A0A7Y6Q7I3</accession>
<comment type="caution">
    <text evidence="5">The sequence shown here is derived from an EMBL/GenBank/DDBJ whole genome shotgun (WGS) entry which is preliminary data.</text>
</comment>
<feature type="active site" description="Proton donor/acceptor" evidence="3">
    <location>
        <position position="139"/>
    </location>
</feature>
<reference evidence="5 6" key="1">
    <citation type="submission" date="2020-06" db="EMBL/GenBank/DDBJ databases">
        <authorList>
            <person name="Grouzdev D.S."/>
        </authorList>
    </citation>
    <scope>NUCLEOTIDE SEQUENCE [LARGE SCALE GENOMIC DNA]</scope>
    <source>
        <strain evidence="5 6">HO-A22</strain>
    </source>
</reference>